<dbReference type="CDD" id="cd00796">
    <property type="entry name" value="INT_Rci_Hp1_C"/>
    <property type="match status" value="1"/>
</dbReference>
<dbReference type="PANTHER" id="PTHR30629:SF2">
    <property type="entry name" value="PROPHAGE INTEGRASE INTS-RELATED"/>
    <property type="match status" value="1"/>
</dbReference>
<reference evidence="8 9" key="1">
    <citation type="submission" date="2024-08" db="EMBL/GenBank/DDBJ databases">
        <title>Whole-genome sequencing of halo(alkali)philic microorganisms from hypersaline lakes.</title>
        <authorList>
            <person name="Sorokin D.Y."/>
            <person name="Merkel A.Y."/>
            <person name="Messina E."/>
            <person name="Yakimov M."/>
        </authorList>
    </citation>
    <scope>NUCLEOTIDE SEQUENCE [LARGE SCALE GENOMIC DNA]</scope>
    <source>
        <strain evidence="8 9">AB-hyl4</strain>
    </source>
</reference>
<dbReference type="Pfam" id="PF13356">
    <property type="entry name" value="Arm-DNA-bind_3"/>
    <property type="match status" value="1"/>
</dbReference>
<feature type="domain" description="Core-binding (CB)" evidence="7">
    <location>
        <begin position="117"/>
        <end position="195"/>
    </location>
</feature>
<dbReference type="PANTHER" id="PTHR30629">
    <property type="entry name" value="PROPHAGE INTEGRASE"/>
    <property type="match status" value="1"/>
</dbReference>
<organism evidence="8 9">
    <name type="scientific">Natronomicrosphaera hydrolytica</name>
    <dbReference type="NCBI Taxonomy" id="3242702"/>
    <lineage>
        <taxon>Bacteria</taxon>
        <taxon>Pseudomonadati</taxon>
        <taxon>Planctomycetota</taxon>
        <taxon>Phycisphaerae</taxon>
        <taxon>Phycisphaerales</taxon>
        <taxon>Phycisphaeraceae</taxon>
        <taxon>Natronomicrosphaera</taxon>
    </lineage>
</organism>
<gene>
    <name evidence="8" type="ORF">ACERK3_09675</name>
</gene>
<evidence type="ECO:0000256" key="2">
    <source>
        <dbReference type="ARBA" id="ARBA00022908"/>
    </source>
</evidence>
<feature type="domain" description="Tyr recombinase" evidence="6">
    <location>
        <begin position="215"/>
        <end position="393"/>
    </location>
</feature>
<accession>A0ABV4U4N6</accession>
<dbReference type="InterPro" id="IPR050808">
    <property type="entry name" value="Phage_Integrase"/>
</dbReference>
<evidence type="ECO:0000259" key="6">
    <source>
        <dbReference type="PROSITE" id="PS51898"/>
    </source>
</evidence>
<keyword evidence="9" id="KW-1185">Reference proteome</keyword>
<dbReference type="InterPro" id="IPR025166">
    <property type="entry name" value="Integrase_DNA_bind_dom"/>
</dbReference>
<dbReference type="InterPro" id="IPR011010">
    <property type="entry name" value="DNA_brk_join_enz"/>
</dbReference>
<keyword evidence="2" id="KW-0229">DNA integration</keyword>
<dbReference type="EMBL" id="JBGUBD010000005">
    <property type="protein sequence ID" value="MFA9478564.1"/>
    <property type="molecule type" value="Genomic_DNA"/>
</dbReference>
<dbReference type="Pfam" id="PF00589">
    <property type="entry name" value="Phage_integrase"/>
    <property type="match status" value="1"/>
</dbReference>
<comment type="caution">
    <text evidence="8">The sequence shown here is derived from an EMBL/GenBank/DDBJ whole genome shotgun (WGS) entry which is preliminary data.</text>
</comment>
<evidence type="ECO:0000256" key="1">
    <source>
        <dbReference type="ARBA" id="ARBA00008857"/>
    </source>
</evidence>
<evidence type="ECO:0000256" key="3">
    <source>
        <dbReference type="ARBA" id="ARBA00023125"/>
    </source>
</evidence>
<dbReference type="Gene3D" id="3.30.160.390">
    <property type="entry name" value="Integrase, DNA-binding domain"/>
    <property type="match status" value="1"/>
</dbReference>
<dbReference type="PROSITE" id="PS51900">
    <property type="entry name" value="CB"/>
    <property type="match status" value="1"/>
</dbReference>
<dbReference type="InterPro" id="IPR038488">
    <property type="entry name" value="Integrase_DNA-bd_sf"/>
</dbReference>
<proteinExistence type="inferred from homology"/>
<dbReference type="InterPro" id="IPR002104">
    <property type="entry name" value="Integrase_catalytic"/>
</dbReference>
<evidence type="ECO:0000313" key="9">
    <source>
        <dbReference type="Proteomes" id="UP001575105"/>
    </source>
</evidence>
<dbReference type="PROSITE" id="PS51898">
    <property type="entry name" value="TYR_RECOMBINASE"/>
    <property type="match status" value="1"/>
</dbReference>
<evidence type="ECO:0000259" key="7">
    <source>
        <dbReference type="PROSITE" id="PS51900"/>
    </source>
</evidence>
<sequence length="421" mass="47505">MSTTKTRKSKAERIPFTKARLQAVTVPDGKDRVYVYDEVVRGLAFCLTAAGTANYYAYGRSKGKPKRDRLGSFTSMTVDKAREAARESLLAMHRGIDPVEQRRQERQQAETEKAERVTFADLFAHYLEHHAKPHKRTWREDEAKFNRDLKPLHNRPIHDITRAEIVKLHTDIGKRAKGQANRVLALISKVLNHGKEHFKLGENVATGIKKYQDQQRERPLAPEELPRFFKALDEHPSPMFADFFRLCLFTGQRCGNIQRMRFEQIDETRGIWMIPGEEFKNGRAQSVNLTAEAMAVIERRRAATSGTGYVFPSTRSSDTGHVKHPYTAWQTLLDLAGIRDLRIHDLRHTMGSWLASTGAGGRVVGGALGHRSAAARQRYEHLLTGGGMNPVRDAFNKATAAMMAASKADNAEQQTDEQSSE</sequence>
<evidence type="ECO:0000256" key="5">
    <source>
        <dbReference type="PROSITE-ProRule" id="PRU01248"/>
    </source>
</evidence>
<dbReference type="SUPFAM" id="SSF56349">
    <property type="entry name" value="DNA breaking-rejoining enzymes"/>
    <property type="match status" value="1"/>
</dbReference>
<evidence type="ECO:0000256" key="4">
    <source>
        <dbReference type="ARBA" id="ARBA00023172"/>
    </source>
</evidence>
<protein>
    <submittedName>
        <fullName evidence="8">Tyrosine-type recombinase/integrase</fullName>
    </submittedName>
</protein>
<dbReference type="InterPro" id="IPR044068">
    <property type="entry name" value="CB"/>
</dbReference>
<evidence type="ECO:0000313" key="8">
    <source>
        <dbReference type="EMBL" id="MFA9478564.1"/>
    </source>
</evidence>
<dbReference type="InterPro" id="IPR013762">
    <property type="entry name" value="Integrase-like_cat_sf"/>
</dbReference>
<comment type="similarity">
    <text evidence="1">Belongs to the 'phage' integrase family.</text>
</comment>
<dbReference type="RefSeq" id="WP_425345490.1">
    <property type="nucleotide sequence ID" value="NZ_JBGUBD010000005.1"/>
</dbReference>
<dbReference type="Gene3D" id="1.10.443.10">
    <property type="entry name" value="Intergrase catalytic core"/>
    <property type="match status" value="1"/>
</dbReference>
<dbReference type="InterPro" id="IPR010998">
    <property type="entry name" value="Integrase_recombinase_N"/>
</dbReference>
<dbReference type="Proteomes" id="UP001575105">
    <property type="component" value="Unassembled WGS sequence"/>
</dbReference>
<dbReference type="Gene3D" id="1.10.150.130">
    <property type="match status" value="1"/>
</dbReference>
<keyword evidence="4" id="KW-0233">DNA recombination</keyword>
<keyword evidence="3 5" id="KW-0238">DNA-binding</keyword>
<name>A0ABV4U4N6_9BACT</name>